<dbReference type="InterPro" id="IPR001765">
    <property type="entry name" value="Carbonic_anhydrase"/>
</dbReference>
<evidence type="ECO:0000256" key="6">
    <source>
        <dbReference type="PIRSR" id="PIRSR601765-1"/>
    </source>
</evidence>
<dbReference type="STRING" id="930129.SAMN05216352_102323"/>
<proteinExistence type="inferred from homology"/>
<dbReference type="SUPFAM" id="SSF53056">
    <property type="entry name" value="beta-carbonic anhydrase, cab"/>
    <property type="match status" value="1"/>
</dbReference>
<evidence type="ECO:0000256" key="5">
    <source>
        <dbReference type="ARBA" id="ARBA00048348"/>
    </source>
</evidence>
<dbReference type="EMBL" id="FNDU01000002">
    <property type="protein sequence ID" value="SDH71770.1"/>
    <property type="molecule type" value="Genomic_DNA"/>
</dbReference>
<comment type="similarity">
    <text evidence="1">Belongs to the beta-class carbonic anhydrase family.</text>
</comment>
<comment type="catalytic activity">
    <reaction evidence="5">
        <text>hydrogencarbonate + H(+) = CO2 + H2O</text>
        <dbReference type="Rhea" id="RHEA:10748"/>
        <dbReference type="ChEBI" id="CHEBI:15377"/>
        <dbReference type="ChEBI" id="CHEBI:15378"/>
        <dbReference type="ChEBI" id="CHEBI:16526"/>
        <dbReference type="ChEBI" id="CHEBI:17544"/>
        <dbReference type="EC" id="4.2.1.1"/>
    </reaction>
</comment>
<dbReference type="RefSeq" id="WP_091581564.1">
    <property type="nucleotide sequence ID" value="NZ_FNDU01000002.1"/>
</dbReference>
<feature type="binding site" evidence="6">
    <location>
        <position position="99"/>
    </location>
    <ligand>
        <name>Zn(2+)</name>
        <dbReference type="ChEBI" id="CHEBI:29105"/>
    </ligand>
</feature>
<comment type="cofactor">
    <cofactor evidence="6">
        <name>Zn(2+)</name>
        <dbReference type="ChEBI" id="CHEBI:29105"/>
    </cofactor>
    <text evidence="6">Binds 1 zinc ion per subunit.</text>
</comment>
<evidence type="ECO:0000256" key="2">
    <source>
        <dbReference type="ARBA" id="ARBA00012925"/>
    </source>
</evidence>
<dbReference type="PANTHER" id="PTHR43175">
    <property type="entry name" value="CARBONIC ANHYDRASE"/>
    <property type="match status" value="1"/>
</dbReference>
<feature type="binding site" evidence="6">
    <location>
        <position position="38"/>
    </location>
    <ligand>
        <name>Zn(2+)</name>
        <dbReference type="ChEBI" id="CHEBI:29105"/>
    </ligand>
</feature>
<dbReference type="GO" id="GO:0004089">
    <property type="term" value="F:carbonate dehydratase activity"/>
    <property type="evidence" value="ECO:0007669"/>
    <property type="project" value="UniProtKB-EC"/>
</dbReference>
<sequence>MSVLDSILEFNENFVEKKDYEQYQTSKFPDKKLVILTCMDTRLLEMLPRALNLSNGDAKIIKNAGAMISHPFGSIMRSIIVALYELQAEEVAVIGHYGCGMTGLESNSILDKAEDRGIDLAKIEAASYAGVDVDKWLHGFNDVEDSVKNSVDIIRRHPLLPANTPVHGLAISPDTGKLTVLDRAE</sequence>
<evidence type="ECO:0000313" key="7">
    <source>
        <dbReference type="EMBL" id="SDH71770.1"/>
    </source>
</evidence>
<dbReference type="Gene3D" id="3.40.1050.10">
    <property type="entry name" value="Carbonic anhydrase"/>
    <property type="match status" value="1"/>
</dbReference>
<dbReference type="Pfam" id="PF00484">
    <property type="entry name" value="Pro_CA"/>
    <property type="match status" value="1"/>
</dbReference>
<keyword evidence="3 6" id="KW-0479">Metal-binding</keyword>
<dbReference type="EC" id="4.2.1.1" evidence="2"/>
<dbReference type="OrthoDB" id="9792260at2"/>
<dbReference type="PANTHER" id="PTHR43175:SF3">
    <property type="entry name" value="CARBON DISULFIDE HYDROLASE"/>
    <property type="match status" value="1"/>
</dbReference>
<feature type="binding site" evidence="6">
    <location>
        <position position="96"/>
    </location>
    <ligand>
        <name>Zn(2+)</name>
        <dbReference type="ChEBI" id="CHEBI:29105"/>
    </ligand>
</feature>
<name>A0A1G8EPG8_9BACI</name>
<dbReference type="CDD" id="cd03379">
    <property type="entry name" value="beta_CA_cladeD"/>
    <property type="match status" value="1"/>
</dbReference>
<protein>
    <recommendedName>
        <fullName evidence="2">carbonic anhydrase</fullName>
        <ecNumber evidence="2">4.2.1.1</ecNumber>
    </recommendedName>
</protein>
<evidence type="ECO:0000313" key="8">
    <source>
        <dbReference type="Proteomes" id="UP000199017"/>
    </source>
</evidence>
<dbReference type="SMART" id="SM00947">
    <property type="entry name" value="Pro_CA"/>
    <property type="match status" value="1"/>
</dbReference>
<feature type="binding site" evidence="6">
    <location>
        <position position="40"/>
    </location>
    <ligand>
        <name>Zn(2+)</name>
        <dbReference type="ChEBI" id="CHEBI:29105"/>
    </ligand>
</feature>
<accession>A0A1G8EPG8</accession>
<keyword evidence="4 6" id="KW-0862">Zinc</keyword>
<evidence type="ECO:0000256" key="1">
    <source>
        <dbReference type="ARBA" id="ARBA00006217"/>
    </source>
</evidence>
<evidence type="ECO:0000256" key="3">
    <source>
        <dbReference type="ARBA" id="ARBA00022723"/>
    </source>
</evidence>
<keyword evidence="8" id="KW-1185">Reference proteome</keyword>
<dbReference type="InterPro" id="IPR036874">
    <property type="entry name" value="Carbonic_anhydrase_sf"/>
</dbReference>
<dbReference type="AlphaFoldDB" id="A0A1G8EPG8"/>
<gene>
    <name evidence="7" type="ORF">SAMN05216352_102323</name>
</gene>
<organism evidence="7 8">
    <name type="scientific">Alteribacillus bidgolensis</name>
    <dbReference type="NCBI Taxonomy" id="930129"/>
    <lineage>
        <taxon>Bacteria</taxon>
        <taxon>Bacillati</taxon>
        <taxon>Bacillota</taxon>
        <taxon>Bacilli</taxon>
        <taxon>Bacillales</taxon>
        <taxon>Bacillaceae</taxon>
        <taxon>Alteribacillus</taxon>
    </lineage>
</organism>
<evidence type="ECO:0000256" key="4">
    <source>
        <dbReference type="ARBA" id="ARBA00022833"/>
    </source>
</evidence>
<dbReference type="GO" id="GO:0008270">
    <property type="term" value="F:zinc ion binding"/>
    <property type="evidence" value="ECO:0007669"/>
    <property type="project" value="InterPro"/>
</dbReference>
<reference evidence="7 8" key="1">
    <citation type="submission" date="2016-10" db="EMBL/GenBank/DDBJ databases">
        <authorList>
            <person name="de Groot N.N."/>
        </authorList>
    </citation>
    <scope>NUCLEOTIDE SEQUENCE [LARGE SCALE GENOMIC DNA]</scope>
    <source>
        <strain evidence="8">P4B,CCM 7963,CECT 7998,DSM 25260,IBRC-M 10614,KCTC 13821</strain>
    </source>
</reference>
<dbReference type="Proteomes" id="UP000199017">
    <property type="component" value="Unassembled WGS sequence"/>
</dbReference>